<dbReference type="Proteomes" id="UP000091967">
    <property type="component" value="Unassembled WGS sequence"/>
</dbReference>
<dbReference type="AlphaFoldDB" id="A0A1B8AJ48"/>
<name>A0A1B8AJ48_FUSPO</name>
<dbReference type="SUPFAM" id="SSF53335">
    <property type="entry name" value="S-adenosyl-L-methionine-dependent methyltransferases"/>
    <property type="match status" value="1"/>
</dbReference>
<dbReference type="EMBL" id="LYXU01000003">
    <property type="protein sequence ID" value="OBS20579.1"/>
    <property type="molecule type" value="Genomic_DNA"/>
</dbReference>
<proteinExistence type="inferred from homology"/>
<evidence type="ECO:0000313" key="5">
    <source>
        <dbReference type="Proteomes" id="UP000091967"/>
    </source>
</evidence>
<dbReference type="GO" id="GO:0008168">
    <property type="term" value="F:methyltransferase activity"/>
    <property type="evidence" value="ECO:0007669"/>
    <property type="project" value="TreeGrafter"/>
</dbReference>
<evidence type="ECO:0000256" key="1">
    <source>
        <dbReference type="ARBA" id="ARBA00038158"/>
    </source>
</evidence>
<keyword evidence="5" id="KW-1185">Reference proteome</keyword>
<comment type="similarity">
    <text evidence="1">Belongs to the methyltransferase superfamily. LaeA methyltransferase family.</text>
</comment>
<evidence type="ECO:0000313" key="4">
    <source>
        <dbReference type="EMBL" id="OBS20579.1"/>
    </source>
</evidence>
<feature type="region of interest" description="Disordered" evidence="2">
    <location>
        <begin position="32"/>
        <end position="52"/>
    </location>
</feature>
<evidence type="ECO:0000259" key="3">
    <source>
        <dbReference type="Pfam" id="PF13649"/>
    </source>
</evidence>
<protein>
    <recommendedName>
        <fullName evidence="3">Methyltransferase domain-containing protein</fullName>
    </recommendedName>
</protein>
<reference evidence="4 5" key="1">
    <citation type="submission" date="2016-06" db="EMBL/GenBank/DDBJ databases">
        <title>Living apart together: crosstalk between the core and supernumerary genomes in a fungal plant pathogen.</title>
        <authorList>
            <person name="Vanheule A."/>
            <person name="Audenaert K."/>
            <person name="Warris S."/>
            <person name="Van De Geest H."/>
            <person name="Schijlen E."/>
            <person name="Hofte M."/>
            <person name="De Saeger S."/>
            <person name="Haesaert G."/>
            <person name="Waalwijk C."/>
            <person name="Van Der Lee T."/>
        </authorList>
    </citation>
    <scope>NUCLEOTIDE SEQUENCE [LARGE SCALE GENOMIC DNA]</scope>
    <source>
        <strain evidence="4 5">2516</strain>
    </source>
</reference>
<gene>
    <name evidence="4" type="ORF">FPOA_06936</name>
</gene>
<comment type="caution">
    <text evidence="4">The sequence shown here is derived from an EMBL/GenBank/DDBJ whole genome shotgun (WGS) entry which is preliminary data.</text>
</comment>
<dbReference type="STRING" id="36050.A0A1B8AJ48"/>
<dbReference type="CDD" id="cd02440">
    <property type="entry name" value="AdoMet_MTases"/>
    <property type="match status" value="1"/>
</dbReference>
<evidence type="ECO:0000256" key="2">
    <source>
        <dbReference type="SAM" id="MobiDB-lite"/>
    </source>
</evidence>
<dbReference type="PANTHER" id="PTHR43591">
    <property type="entry name" value="METHYLTRANSFERASE"/>
    <property type="match status" value="1"/>
</dbReference>
<sequence length="347" mass="39136">MALTHQQNRDQASYKVLQWLQQDDYALLSEASSPSNLSTSNSSSSRPLATTSASNICESETTEYSSVPSEWFECFMLEGRQVPKNVSGAWEPIDEPAWKSSRLFHQLWRAINDKRLYYSPVHRPQLVADIGCGTCTWSMDFAELNPGSRVIAVDKSPFMPTYVQPNVETILGDLCLDLPFNAGTADLVFLRQLVWCNDLGGVFRNAGHLLKPGGWIEFTLLKPKALPKHQAWCYWERQTLEVTRRTSRLFPTFAVVKQLIQDAGFSGIRSISNSQTVSQCGLNLTDLRHFDVRGQIMLPLHEGLELPLAEIERLAVGMKRELSEDMEFETFTVYAQKPPETITTGLL</sequence>
<dbReference type="InterPro" id="IPR029063">
    <property type="entry name" value="SAM-dependent_MTases_sf"/>
</dbReference>
<dbReference type="InterPro" id="IPR041698">
    <property type="entry name" value="Methyltransf_25"/>
</dbReference>
<dbReference type="Gene3D" id="3.40.50.150">
    <property type="entry name" value="Vaccinia Virus protein VP39"/>
    <property type="match status" value="1"/>
</dbReference>
<accession>A0A1B8AJ48</accession>
<dbReference type="PANTHER" id="PTHR43591:SF24">
    <property type="entry name" value="2-METHOXY-6-POLYPRENYL-1,4-BENZOQUINOL METHYLASE, MITOCHONDRIAL"/>
    <property type="match status" value="1"/>
</dbReference>
<organism evidence="4 5">
    <name type="scientific">Fusarium poae</name>
    <dbReference type="NCBI Taxonomy" id="36050"/>
    <lineage>
        <taxon>Eukaryota</taxon>
        <taxon>Fungi</taxon>
        <taxon>Dikarya</taxon>
        <taxon>Ascomycota</taxon>
        <taxon>Pezizomycotina</taxon>
        <taxon>Sordariomycetes</taxon>
        <taxon>Hypocreomycetidae</taxon>
        <taxon>Hypocreales</taxon>
        <taxon>Nectriaceae</taxon>
        <taxon>Fusarium</taxon>
    </lineage>
</organism>
<feature type="domain" description="Methyltransferase" evidence="3">
    <location>
        <begin position="127"/>
        <end position="214"/>
    </location>
</feature>
<dbReference type="Pfam" id="PF13649">
    <property type="entry name" value="Methyltransf_25"/>
    <property type="match status" value="1"/>
</dbReference>